<proteinExistence type="predicted"/>
<reference evidence="1 2" key="1">
    <citation type="submission" date="2018-09" db="EMBL/GenBank/DDBJ databases">
        <authorList>
            <person name="Zhu H."/>
        </authorList>
    </citation>
    <scope>NUCLEOTIDE SEQUENCE [LARGE SCALE GENOMIC DNA]</scope>
    <source>
        <strain evidence="1 2">K1S02-61</strain>
    </source>
</reference>
<comment type="caution">
    <text evidence="1">The sequence shown here is derived from an EMBL/GenBank/DDBJ whole genome shotgun (WGS) entry which is preliminary data.</text>
</comment>
<organism evidence="1 2">
    <name type="scientific">Massilia cavernae</name>
    <dbReference type="NCBI Taxonomy" id="2320864"/>
    <lineage>
        <taxon>Bacteria</taxon>
        <taxon>Pseudomonadati</taxon>
        <taxon>Pseudomonadota</taxon>
        <taxon>Betaproteobacteria</taxon>
        <taxon>Burkholderiales</taxon>
        <taxon>Oxalobacteraceae</taxon>
        <taxon>Telluria group</taxon>
        <taxon>Massilia</taxon>
    </lineage>
</organism>
<dbReference type="AlphaFoldDB" id="A0A418XR87"/>
<dbReference type="RefSeq" id="WP_119811656.1">
    <property type="nucleotide sequence ID" value="NZ_QYUP01000122.1"/>
</dbReference>
<protein>
    <recommendedName>
        <fullName evidence="3">PAS domain-containing protein</fullName>
    </recommendedName>
</protein>
<evidence type="ECO:0000313" key="2">
    <source>
        <dbReference type="Proteomes" id="UP000284006"/>
    </source>
</evidence>
<gene>
    <name evidence="1" type="ORF">D3872_15555</name>
</gene>
<name>A0A418XR87_9BURK</name>
<keyword evidence="2" id="KW-1185">Reference proteome</keyword>
<accession>A0A418XR87</accession>
<dbReference type="EMBL" id="QYUP01000122">
    <property type="protein sequence ID" value="RJG14968.1"/>
    <property type="molecule type" value="Genomic_DNA"/>
</dbReference>
<dbReference type="SUPFAM" id="SSF55785">
    <property type="entry name" value="PYP-like sensor domain (PAS domain)"/>
    <property type="match status" value="1"/>
</dbReference>
<evidence type="ECO:0000313" key="1">
    <source>
        <dbReference type="EMBL" id="RJG14968.1"/>
    </source>
</evidence>
<sequence>MRCSSSIPEPTSSSVIIILAGRPEPQRYALIQDLPVADIICVFYVIDQSGHLLLWNRQLEGALEMSSEELPQVEVKRFFDEKDWPCIARAILDAFDTDGVDGHAAPAICGTV</sequence>
<dbReference type="InterPro" id="IPR035965">
    <property type="entry name" value="PAS-like_dom_sf"/>
</dbReference>
<dbReference type="Proteomes" id="UP000284006">
    <property type="component" value="Unassembled WGS sequence"/>
</dbReference>
<evidence type="ECO:0008006" key="3">
    <source>
        <dbReference type="Google" id="ProtNLM"/>
    </source>
</evidence>